<sequence>MVKSLLLEKKKKRKKRKKRRKKKKKKRREDRFWKSLDVALGRETGRPPRTQAEQWNLLGQTPAVELVRRPSVNQQQPHQSAPGEHVGKLQVWMESSSPCQRFHPEQIPADAKSTPEPEYEYEYE</sequence>
<dbReference type="EMBL" id="CADEAL010000955">
    <property type="protein sequence ID" value="CAB1427237.1"/>
    <property type="molecule type" value="Genomic_DNA"/>
</dbReference>
<organism evidence="2 3">
    <name type="scientific">Pleuronectes platessa</name>
    <name type="common">European plaice</name>
    <dbReference type="NCBI Taxonomy" id="8262"/>
    <lineage>
        <taxon>Eukaryota</taxon>
        <taxon>Metazoa</taxon>
        <taxon>Chordata</taxon>
        <taxon>Craniata</taxon>
        <taxon>Vertebrata</taxon>
        <taxon>Euteleostomi</taxon>
        <taxon>Actinopterygii</taxon>
        <taxon>Neopterygii</taxon>
        <taxon>Teleostei</taxon>
        <taxon>Neoteleostei</taxon>
        <taxon>Acanthomorphata</taxon>
        <taxon>Carangaria</taxon>
        <taxon>Pleuronectiformes</taxon>
        <taxon>Pleuronectoidei</taxon>
        <taxon>Pleuronectidae</taxon>
        <taxon>Pleuronectes</taxon>
    </lineage>
</organism>
<evidence type="ECO:0000256" key="1">
    <source>
        <dbReference type="SAM" id="MobiDB-lite"/>
    </source>
</evidence>
<gene>
    <name evidence="2" type="ORF">PLEPLA_LOCUS15175</name>
</gene>
<feature type="region of interest" description="Disordered" evidence="1">
    <location>
        <begin position="1"/>
        <end position="34"/>
    </location>
</feature>
<accession>A0A9N7UAU7</accession>
<name>A0A9N7UAU7_PLEPL</name>
<evidence type="ECO:0000313" key="3">
    <source>
        <dbReference type="Proteomes" id="UP001153269"/>
    </source>
</evidence>
<feature type="region of interest" description="Disordered" evidence="1">
    <location>
        <begin position="70"/>
        <end position="124"/>
    </location>
</feature>
<reference evidence="2" key="1">
    <citation type="submission" date="2020-03" db="EMBL/GenBank/DDBJ databases">
        <authorList>
            <person name="Weist P."/>
        </authorList>
    </citation>
    <scope>NUCLEOTIDE SEQUENCE</scope>
</reference>
<feature type="compositionally biased region" description="Basic residues" evidence="1">
    <location>
        <begin position="9"/>
        <end position="28"/>
    </location>
</feature>
<keyword evidence="3" id="KW-1185">Reference proteome</keyword>
<proteinExistence type="predicted"/>
<comment type="caution">
    <text evidence="2">The sequence shown here is derived from an EMBL/GenBank/DDBJ whole genome shotgun (WGS) entry which is preliminary data.</text>
</comment>
<protein>
    <submittedName>
        <fullName evidence="2">Uncharacterized protein</fullName>
    </submittedName>
</protein>
<evidence type="ECO:0000313" key="2">
    <source>
        <dbReference type="EMBL" id="CAB1427237.1"/>
    </source>
</evidence>
<dbReference type="AlphaFoldDB" id="A0A9N7UAU7"/>
<dbReference type="Proteomes" id="UP001153269">
    <property type="component" value="Unassembled WGS sequence"/>
</dbReference>